<dbReference type="Pfam" id="PF13649">
    <property type="entry name" value="Methyltransf_25"/>
    <property type="match status" value="1"/>
</dbReference>
<feature type="domain" description="Methyltransferase" evidence="1">
    <location>
        <begin position="176"/>
        <end position="269"/>
    </location>
</feature>
<dbReference type="GO" id="GO:0008168">
    <property type="term" value="F:methyltransferase activity"/>
    <property type="evidence" value="ECO:0007669"/>
    <property type="project" value="UniProtKB-KW"/>
</dbReference>
<dbReference type="Gene3D" id="3.40.50.150">
    <property type="entry name" value="Vaccinia Virus protein VP39"/>
    <property type="match status" value="1"/>
</dbReference>
<sequence>MRTDTGDQLVELKTQPQLRDWQDFQLSGMPHLISAMHLCQAVHALAETGLLAELRAGLRREDVDALSGFDIELVRGLLRYLVVRGVVDDLPDGYRLSRRGELLTTEVSLARLGVYAGAYGTVTARMGDLLTGKARYDVDVHRDGGALGRHCATLFSVFHSDTIRTATRERGIRTLLDAGCGGGQLLIDACRRDGQLTGIGLDNSAEAIAVAEKLAREHGVADRIQFFVADAFAPETWPEVCRTADAMCIVSALHEHFRHGEAAVAELLRSYARSLPDLTMLLVGEPELLYEDRENHDDFLLIHVLTGQGLPRDRNAWLPVFAQAGLPCRHIYLRPGAGPRLCFYDLDPTSPRE</sequence>
<organism evidence="2 3">
    <name type="scientific">Couchioplanes caeruleus subsp. caeruleus</name>
    <dbReference type="NCBI Taxonomy" id="56427"/>
    <lineage>
        <taxon>Bacteria</taxon>
        <taxon>Bacillati</taxon>
        <taxon>Actinomycetota</taxon>
        <taxon>Actinomycetes</taxon>
        <taxon>Micromonosporales</taxon>
        <taxon>Micromonosporaceae</taxon>
        <taxon>Couchioplanes</taxon>
    </lineage>
</organism>
<evidence type="ECO:0000259" key="1">
    <source>
        <dbReference type="Pfam" id="PF13649"/>
    </source>
</evidence>
<dbReference type="CDD" id="cd02440">
    <property type="entry name" value="AdoMet_MTases"/>
    <property type="match status" value="1"/>
</dbReference>
<proteinExistence type="predicted"/>
<dbReference type="InterPro" id="IPR041698">
    <property type="entry name" value="Methyltransf_25"/>
</dbReference>
<reference evidence="2 3" key="1">
    <citation type="submission" date="2016-09" db="EMBL/GenBank/DDBJ databases">
        <title>Couchioplanes caeruleus draft genome sequence.</title>
        <authorList>
            <person name="Sheehan J."/>
            <person name="Caffrey P."/>
        </authorList>
    </citation>
    <scope>NUCLEOTIDE SEQUENCE [LARGE SCALE GENOMIC DNA]</scope>
    <source>
        <strain evidence="2 3">DSM 43634</strain>
    </source>
</reference>
<dbReference type="AlphaFoldDB" id="A0A1K0GEJ4"/>
<accession>A0A1K0GEJ4</accession>
<keyword evidence="3" id="KW-1185">Reference proteome</keyword>
<keyword evidence="2" id="KW-0489">Methyltransferase</keyword>
<dbReference type="Proteomes" id="UP000182486">
    <property type="component" value="Unassembled WGS sequence"/>
</dbReference>
<dbReference type="SUPFAM" id="SSF53335">
    <property type="entry name" value="S-adenosyl-L-methionine-dependent methyltransferases"/>
    <property type="match status" value="1"/>
</dbReference>
<protein>
    <submittedName>
        <fullName evidence="2">Methyltransferase</fullName>
    </submittedName>
</protein>
<gene>
    <name evidence="2" type="ORF">BG844_03285</name>
</gene>
<keyword evidence="2" id="KW-0808">Transferase</keyword>
<dbReference type="EMBL" id="MEIA01000014">
    <property type="protein sequence ID" value="OJF15642.1"/>
    <property type="molecule type" value="Genomic_DNA"/>
</dbReference>
<dbReference type="InterPro" id="IPR029063">
    <property type="entry name" value="SAM-dependent_MTases_sf"/>
</dbReference>
<comment type="caution">
    <text evidence="2">The sequence shown here is derived from an EMBL/GenBank/DDBJ whole genome shotgun (WGS) entry which is preliminary data.</text>
</comment>
<dbReference type="RefSeq" id="WP_071803233.1">
    <property type="nucleotide sequence ID" value="NZ_MEIA01000014.1"/>
</dbReference>
<evidence type="ECO:0000313" key="2">
    <source>
        <dbReference type="EMBL" id="OJF15642.1"/>
    </source>
</evidence>
<name>A0A1K0GEJ4_9ACTN</name>
<dbReference type="GO" id="GO:0032259">
    <property type="term" value="P:methylation"/>
    <property type="evidence" value="ECO:0007669"/>
    <property type="project" value="UniProtKB-KW"/>
</dbReference>
<evidence type="ECO:0000313" key="3">
    <source>
        <dbReference type="Proteomes" id="UP000182486"/>
    </source>
</evidence>